<dbReference type="AlphaFoldDB" id="A0AAV3Y342"/>
<protein>
    <submittedName>
        <fullName evidence="2">Dynein heavy chain 5, axonemal-like</fullName>
    </submittedName>
</protein>
<dbReference type="Pfam" id="PF08385">
    <property type="entry name" value="DHC_N1"/>
    <property type="match status" value="1"/>
</dbReference>
<dbReference type="EMBL" id="BLXT01000474">
    <property type="protein sequence ID" value="GFN77449.1"/>
    <property type="molecule type" value="Genomic_DNA"/>
</dbReference>
<gene>
    <name evidence="2" type="ORF">PoB_000395500</name>
</gene>
<dbReference type="GO" id="GO:0005858">
    <property type="term" value="C:axonemal dynein complex"/>
    <property type="evidence" value="ECO:0007669"/>
    <property type="project" value="TreeGrafter"/>
</dbReference>
<dbReference type="Proteomes" id="UP000735302">
    <property type="component" value="Unassembled WGS sequence"/>
</dbReference>
<accession>A0AAV3Y342</accession>
<evidence type="ECO:0000313" key="3">
    <source>
        <dbReference type="Proteomes" id="UP000735302"/>
    </source>
</evidence>
<name>A0AAV3Y342_9GAST</name>
<sequence length="506" mass="59600">MRRGIQIQQIILMLNIDKEFSPLEQCSMEGMDVHAARFSSLLNNLRKKGLDLLNYRNMAFDEDFDKFLELIEDLKAQLQKFMNTTLVGLKHSLDRLDMMNRFSALNLSFLDIEEGYMNILTIYVVELEQMMQIYERDKDDPAIPWNLPPISGRIYWVRHMLTHIAEPLFRLQKSRPSVMKTPEGKRITYKYNKFAFVLAKTEVLFHVAWFKSLDAASDCLQVPILARHPVTKDALINFDPYVFEVVKEAFYMVKLGLPVPRAIINIIHACTSIITTYRKLQMQLVEYDHLKQAIPEMFWPLMQPSIFKIDSLFYPAFTSITWTSLELPAFFKDLEKAFREMGLFIKTVCDIKYSRIDAKLNQIADTPMCYVPSTEPWTVAEFMQNTKEHTLALGENLNKMNKMICDTVYELLRFFVNNAFQEYKAIESMYAQDQKIADHESRLRNHRRRNSFPMVFRDCQLLMVLEDYQATTFSFLVFSYYVLIRVECRSSMIFTERIIKMIAVNY</sequence>
<dbReference type="GO" id="GO:0007018">
    <property type="term" value="P:microtubule-based movement"/>
    <property type="evidence" value="ECO:0007669"/>
    <property type="project" value="InterPro"/>
</dbReference>
<evidence type="ECO:0000259" key="1">
    <source>
        <dbReference type="Pfam" id="PF08385"/>
    </source>
</evidence>
<evidence type="ECO:0000313" key="2">
    <source>
        <dbReference type="EMBL" id="GFN77449.1"/>
    </source>
</evidence>
<dbReference type="InterPro" id="IPR013594">
    <property type="entry name" value="Dynein_heavy_tail"/>
</dbReference>
<comment type="caution">
    <text evidence="2">The sequence shown here is derived from an EMBL/GenBank/DDBJ whole genome shotgun (WGS) entry which is preliminary data.</text>
</comment>
<dbReference type="GO" id="GO:0051959">
    <property type="term" value="F:dynein light intermediate chain binding"/>
    <property type="evidence" value="ECO:0007669"/>
    <property type="project" value="InterPro"/>
</dbReference>
<dbReference type="PANTHER" id="PTHR46532:SF11">
    <property type="entry name" value="DYNEIN AXONEMAL HEAVY CHAIN 12"/>
    <property type="match status" value="1"/>
</dbReference>
<dbReference type="PANTHER" id="PTHR46532">
    <property type="entry name" value="MALE FERTILITY FACTOR KL5"/>
    <property type="match status" value="1"/>
</dbReference>
<dbReference type="InterPro" id="IPR026983">
    <property type="entry name" value="DHC"/>
</dbReference>
<feature type="domain" description="Dynein heavy chain tail" evidence="1">
    <location>
        <begin position="7"/>
        <end position="330"/>
    </location>
</feature>
<keyword evidence="3" id="KW-1185">Reference proteome</keyword>
<reference evidence="2 3" key="1">
    <citation type="journal article" date="2021" name="Elife">
        <title>Chloroplast acquisition without the gene transfer in kleptoplastic sea slugs, Plakobranchus ocellatus.</title>
        <authorList>
            <person name="Maeda T."/>
            <person name="Takahashi S."/>
            <person name="Yoshida T."/>
            <person name="Shimamura S."/>
            <person name="Takaki Y."/>
            <person name="Nagai Y."/>
            <person name="Toyoda A."/>
            <person name="Suzuki Y."/>
            <person name="Arimoto A."/>
            <person name="Ishii H."/>
            <person name="Satoh N."/>
            <person name="Nishiyama T."/>
            <person name="Hasebe M."/>
            <person name="Maruyama T."/>
            <person name="Minagawa J."/>
            <person name="Obokata J."/>
            <person name="Shigenobu S."/>
        </authorList>
    </citation>
    <scope>NUCLEOTIDE SEQUENCE [LARGE SCALE GENOMIC DNA]</scope>
</reference>
<organism evidence="2 3">
    <name type="scientific">Plakobranchus ocellatus</name>
    <dbReference type="NCBI Taxonomy" id="259542"/>
    <lineage>
        <taxon>Eukaryota</taxon>
        <taxon>Metazoa</taxon>
        <taxon>Spiralia</taxon>
        <taxon>Lophotrochozoa</taxon>
        <taxon>Mollusca</taxon>
        <taxon>Gastropoda</taxon>
        <taxon>Heterobranchia</taxon>
        <taxon>Euthyneura</taxon>
        <taxon>Panpulmonata</taxon>
        <taxon>Sacoglossa</taxon>
        <taxon>Placobranchoidea</taxon>
        <taxon>Plakobranchidae</taxon>
        <taxon>Plakobranchus</taxon>
    </lineage>
</organism>
<dbReference type="GO" id="GO:0045505">
    <property type="term" value="F:dynein intermediate chain binding"/>
    <property type="evidence" value="ECO:0007669"/>
    <property type="project" value="InterPro"/>
</dbReference>
<proteinExistence type="predicted"/>